<dbReference type="InterPro" id="IPR004358">
    <property type="entry name" value="Sig_transdc_His_kin-like_C"/>
</dbReference>
<dbReference type="SUPFAM" id="SSF47384">
    <property type="entry name" value="Homodimeric domain of signal transducing histidine kinase"/>
    <property type="match status" value="1"/>
</dbReference>
<organism evidence="10 11">
    <name type="scientific">Pelovirga terrestris</name>
    <dbReference type="NCBI Taxonomy" id="2771352"/>
    <lineage>
        <taxon>Bacteria</taxon>
        <taxon>Pseudomonadati</taxon>
        <taxon>Thermodesulfobacteriota</taxon>
        <taxon>Desulfuromonadia</taxon>
        <taxon>Geobacterales</taxon>
        <taxon>Geobacteraceae</taxon>
        <taxon>Pelovirga</taxon>
    </lineage>
</organism>
<feature type="region of interest" description="Disordered" evidence="7">
    <location>
        <begin position="495"/>
        <end position="514"/>
    </location>
</feature>
<keyword evidence="6" id="KW-0418">Kinase</keyword>
<dbReference type="InterPro" id="IPR036890">
    <property type="entry name" value="HATPase_C_sf"/>
</dbReference>
<evidence type="ECO:0000256" key="1">
    <source>
        <dbReference type="ARBA" id="ARBA00000085"/>
    </source>
</evidence>
<dbReference type="PANTHER" id="PTHR43065:SF42">
    <property type="entry name" value="TWO-COMPONENT SENSOR PPRA"/>
    <property type="match status" value="1"/>
</dbReference>
<dbReference type="EC" id="2.7.13.3" evidence="3"/>
<dbReference type="InterPro" id="IPR036097">
    <property type="entry name" value="HisK_dim/P_sf"/>
</dbReference>
<evidence type="ECO:0000256" key="6">
    <source>
        <dbReference type="ARBA" id="ARBA00022777"/>
    </source>
</evidence>
<evidence type="ECO:0000256" key="7">
    <source>
        <dbReference type="SAM" id="MobiDB-lite"/>
    </source>
</evidence>
<evidence type="ECO:0000259" key="8">
    <source>
        <dbReference type="PROSITE" id="PS50109"/>
    </source>
</evidence>
<keyword evidence="11" id="KW-1185">Reference proteome</keyword>
<evidence type="ECO:0000256" key="4">
    <source>
        <dbReference type="ARBA" id="ARBA00022553"/>
    </source>
</evidence>
<dbReference type="SMART" id="SM00388">
    <property type="entry name" value="HisKA"/>
    <property type="match status" value="1"/>
</dbReference>
<proteinExistence type="predicted"/>
<comment type="caution">
    <text evidence="10">The sequence shown here is derived from an EMBL/GenBank/DDBJ whole genome shotgun (WGS) entry which is preliminary data.</text>
</comment>
<dbReference type="SUPFAM" id="SSF158472">
    <property type="entry name" value="HAMP domain-like"/>
    <property type="match status" value="1"/>
</dbReference>
<comment type="catalytic activity">
    <reaction evidence="1">
        <text>ATP + protein L-histidine = ADP + protein N-phospho-L-histidine.</text>
        <dbReference type="EC" id="2.7.13.3"/>
    </reaction>
</comment>
<dbReference type="Pfam" id="PF00672">
    <property type="entry name" value="HAMP"/>
    <property type="match status" value="1"/>
</dbReference>
<protein>
    <recommendedName>
        <fullName evidence="3">histidine kinase</fullName>
        <ecNumber evidence="3">2.7.13.3</ecNumber>
    </recommendedName>
</protein>
<accession>A0A8J6UKZ4</accession>
<dbReference type="Proteomes" id="UP000632828">
    <property type="component" value="Unassembled WGS sequence"/>
</dbReference>
<evidence type="ECO:0000313" key="11">
    <source>
        <dbReference type="Proteomes" id="UP000632828"/>
    </source>
</evidence>
<dbReference type="Gene3D" id="3.30.565.10">
    <property type="entry name" value="Histidine kinase-like ATPase, C-terminal domain"/>
    <property type="match status" value="1"/>
</dbReference>
<comment type="subcellular location">
    <subcellularLocation>
        <location evidence="2">Membrane</location>
    </subcellularLocation>
</comment>
<evidence type="ECO:0000256" key="5">
    <source>
        <dbReference type="ARBA" id="ARBA00022679"/>
    </source>
</evidence>
<dbReference type="InterPro" id="IPR003660">
    <property type="entry name" value="HAMP_dom"/>
</dbReference>
<dbReference type="PANTHER" id="PTHR43065">
    <property type="entry name" value="SENSOR HISTIDINE KINASE"/>
    <property type="match status" value="1"/>
</dbReference>
<dbReference type="CDD" id="cd06225">
    <property type="entry name" value="HAMP"/>
    <property type="match status" value="1"/>
</dbReference>
<dbReference type="Gene3D" id="1.10.287.130">
    <property type="match status" value="1"/>
</dbReference>
<keyword evidence="4" id="KW-0597">Phosphoprotein</keyword>
<dbReference type="EMBL" id="JACWUN010000006">
    <property type="protein sequence ID" value="MBD1400292.1"/>
    <property type="molecule type" value="Genomic_DNA"/>
</dbReference>
<feature type="compositionally biased region" description="Basic and acidic residues" evidence="7">
    <location>
        <begin position="504"/>
        <end position="514"/>
    </location>
</feature>
<gene>
    <name evidence="10" type="ORF">ICT70_06385</name>
</gene>
<dbReference type="InterPro" id="IPR003661">
    <property type="entry name" value="HisK_dim/P_dom"/>
</dbReference>
<evidence type="ECO:0000256" key="3">
    <source>
        <dbReference type="ARBA" id="ARBA00012438"/>
    </source>
</evidence>
<dbReference type="Pfam" id="PF02518">
    <property type="entry name" value="HATPase_c"/>
    <property type="match status" value="1"/>
</dbReference>
<feature type="domain" description="Histidine kinase" evidence="8">
    <location>
        <begin position="286"/>
        <end position="496"/>
    </location>
</feature>
<dbReference type="PROSITE" id="PS50885">
    <property type="entry name" value="HAMP"/>
    <property type="match status" value="1"/>
</dbReference>
<evidence type="ECO:0000313" key="10">
    <source>
        <dbReference type="EMBL" id="MBD1400292.1"/>
    </source>
</evidence>
<dbReference type="SUPFAM" id="SSF55874">
    <property type="entry name" value="ATPase domain of HSP90 chaperone/DNA topoisomerase II/histidine kinase"/>
    <property type="match status" value="1"/>
</dbReference>
<evidence type="ECO:0000256" key="2">
    <source>
        <dbReference type="ARBA" id="ARBA00004370"/>
    </source>
</evidence>
<dbReference type="SMART" id="SM00387">
    <property type="entry name" value="HATPase_c"/>
    <property type="match status" value="1"/>
</dbReference>
<dbReference type="GO" id="GO:0000155">
    <property type="term" value="F:phosphorelay sensor kinase activity"/>
    <property type="evidence" value="ECO:0007669"/>
    <property type="project" value="InterPro"/>
</dbReference>
<dbReference type="PRINTS" id="PR00344">
    <property type="entry name" value="BCTRLSENSOR"/>
</dbReference>
<dbReference type="Gene3D" id="3.30.450.290">
    <property type="match status" value="1"/>
</dbReference>
<feature type="domain" description="HAMP" evidence="9">
    <location>
        <begin position="192"/>
        <end position="244"/>
    </location>
</feature>
<reference evidence="10" key="1">
    <citation type="submission" date="2020-09" db="EMBL/GenBank/DDBJ databases">
        <title>Pelobacter alkaliphilus sp. nov., a novel anaerobic arsenate-reducing bacterium from terrestrial mud volcano.</title>
        <authorList>
            <person name="Khomyakova M.A."/>
            <person name="Merkel A.Y."/>
            <person name="Slobodkin A.I."/>
        </authorList>
    </citation>
    <scope>NUCLEOTIDE SEQUENCE</scope>
    <source>
        <strain evidence="10">M08fum</strain>
    </source>
</reference>
<sequence>MLTSSYFHITQVQKIFAETSIQDADALADLLLRNSYHLMLENDRYNLQLMMEEVGESKRIKRARILGREGVVSFSTNADEVGSVLVIQDESCTFCHISESEALVNVPAQDRIRTLSGYQYMNVTRGIYNEPNCSTAACHAHPPEQEKIGVLDMVISLDQMAYLTHVHHNDVLLSTLVMLVLLSVGHYLMTRRYICKPIEGLLHETKALAQGHLNARVVNPSRDEIGELGHSFNQMAENLEHAQEELRDWGATLEQKVDVRTAEMQEIQNQLIRSAKLASMGELVAGIAHEINNPLTGILMFASLSSKHKELPPQVKDNLDLIVAETGRCAKIVRGLLEFARESVPEKTPSSINTIISQTLELVSHQSIFQDVDIVCQLGEDIPEIELDADQWQQVFVNMIINAGQAMPQGGNLTITTHFLEAENSVHITIEDTGTGISREHLDRIFDPFFTTKSQKGFGLGLSVTYGIIQNHGGKVDVQSSEGVGTRFSILLPVENPGWTGTGDRGEGKDNQDA</sequence>
<dbReference type="Gene3D" id="6.10.340.10">
    <property type="match status" value="1"/>
</dbReference>
<dbReference type="PROSITE" id="PS50109">
    <property type="entry name" value="HIS_KIN"/>
    <property type="match status" value="1"/>
</dbReference>
<dbReference type="InterPro" id="IPR003594">
    <property type="entry name" value="HATPase_dom"/>
</dbReference>
<keyword evidence="5" id="KW-0808">Transferase</keyword>
<dbReference type="CDD" id="cd00082">
    <property type="entry name" value="HisKA"/>
    <property type="match status" value="1"/>
</dbReference>
<dbReference type="AlphaFoldDB" id="A0A8J6UKZ4"/>
<dbReference type="Pfam" id="PF00512">
    <property type="entry name" value="HisKA"/>
    <property type="match status" value="1"/>
</dbReference>
<dbReference type="InterPro" id="IPR005467">
    <property type="entry name" value="His_kinase_dom"/>
</dbReference>
<name>A0A8J6UKZ4_9BACT</name>
<evidence type="ECO:0000259" key="9">
    <source>
        <dbReference type="PROSITE" id="PS50885"/>
    </source>
</evidence>
<dbReference type="SMART" id="SM00304">
    <property type="entry name" value="HAMP"/>
    <property type="match status" value="1"/>
</dbReference>
<dbReference type="GO" id="GO:0016020">
    <property type="term" value="C:membrane"/>
    <property type="evidence" value="ECO:0007669"/>
    <property type="project" value="UniProtKB-SubCell"/>
</dbReference>